<protein>
    <submittedName>
        <fullName evidence="2">Uncharacterized protein</fullName>
    </submittedName>
</protein>
<organism evidence="2">
    <name type="scientific">Bactrocera dorsalis</name>
    <name type="common">Oriental fruit fly</name>
    <name type="synonym">Dacus dorsalis</name>
    <dbReference type="NCBI Taxonomy" id="27457"/>
    <lineage>
        <taxon>Eukaryota</taxon>
        <taxon>Metazoa</taxon>
        <taxon>Ecdysozoa</taxon>
        <taxon>Arthropoda</taxon>
        <taxon>Hexapoda</taxon>
        <taxon>Insecta</taxon>
        <taxon>Pterygota</taxon>
        <taxon>Neoptera</taxon>
        <taxon>Endopterygota</taxon>
        <taxon>Diptera</taxon>
        <taxon>Brachycera</taxon>
        <taxon>Muscomorpha</taxon>
        <taxon>Tephritoidea</taxon>
        <taxon>Tephritidae</taxon>
        <taxon>Bactrocera</taxon>
        <taxon>Bactrocera</taxon>
    </lineage>
</organism>
<evidence type="ECO:0000313" key="2">
    <source>
        <dbReference type="EMBL" id="JAC58729.1"/>
    </source>
</evidence>
<proteinExistence type="predicted"/>
<accession>A0A034WVW6</accession>
<dbReference type="AlphaFoldDB" id="A0A034WVW6"/>
<dbReference type="GeneID" id="105227997"/>
<evidence type="ECO:0000256" key="1">
    <source>
        <dbReference type="SAM" id="SignalP"/>
    </source>
</evidence>
<dbReference type="RefSeq" id="XP_011205893.2">
    <property type="nucleotide sequence ID" value="XM_011207591.4"/>
</dbReference>
<dbReference type="OrthoDB" id="8057425at2759"/>
<reference evidence="2" key="1">
    <citation type="journal article" date="2014" name="BMC Genomics">
        <title>Characterizing the developmental transcriptome of the oriental fruit fly, Bactrocera dorsalis (Diptera: Tephritidae) through comparative genomic analysis with Drosophila melanogaster utilizing modENCODE datasets.</title>
        <authorList>
            <person name="Geib S.M."/>
            <person name="Calla B."/>
            <person name="Hall B."/>
            <person name="Hou S."/>
            <person name="Manoukis N.C."/>
        </authorList>
    </citation>
    <scope>NUCLEOTIDE SEQUENCE</scope>
    <source>
        <strain evidence="2">Punador</strain>
    </source>
</reference>
<dbReference type="EMBL" id="GAKP01000223">
    <property type="protein sequence ID" value="JAC58729.1"/>
    <property type="molecule type" value="Transcribed_RNA"/>
</dbReference>
<dbReference type="KEGG" id="bdr:105227997"/>
<feature type="signal peptide" evidence="1">
    <location>
        <begin position="1"/>
        <end position="21"/>
    </location>
</feature>
<sequence>MAPTVLRVFLLMAIAMPLIFANPPLPWGIPGIKPEASSTTLAPTTTTRAPTRGTCPEPNEELLACISQWPCQYLLRLDLRCLLNLNGLPLIGNALGGLLGGGGGQSPTQRPALGGGGGGLLGGSGGGLLGGPGGLLGGLLG</sequence>
<name>A0A034WVW6_BACDO</name>
<keyword evidence="1" id="KW-0732">Signal</keyword>
<feature type="chain" id="PRO_5044537587" evidence="1">
    <location>
        <begin position="22"/>
        <end position="141"/>
    </location>
</feature>